<dbReference type="Gene3D" id="2.120.10.30">
    <property type="entry name" value="TolB, C-terminal domain"/>
    <property type="match status" value="1"/>
</dbReference>
<dbReference type="Pfam" id="PF07995">
    <property type="entry name" value="GSDH"/>
    <property type="match status" value="1"/>
</dbReference>
<evidence type="ECO:0000313" key="2">
    <source>
        <dbReference type="EMBL" id="SVA69332.1"/>
    </source>
</evidence>
<dbReference type="PANTHER" id="PTHR19328:SF75">
    <property type="entry name" value="ALDOSE SUGAR DEHYDROGENASE YLII"/>
    <property type="match status" value="1"/>
</dbReference>
<dbReference type="InterPro" id="IPR011041">
    <property type="entry name" value="Quinoprot_gluc/sorb_DH_b-prop"/>
</dbReference>
<organism evidence="2">
    <name type="scientific">marine metagenome</name>
    <dbReference type="NCBI Taxonomy" id="408172"/>
    <lineage>
        <taxon>unclassified sequences</taxon>
        <taxon>metagenomes</taxon>
        <taxon>ecological metagenomes</taxon>
    </lineage>
</organism>
<sequence>MSRFFIFFAGVVCLSLCNNTTIASRLITAGLDKPVYLTAPAGTEDELYVLEQKGKVRLIKSERLLKKPFLDITDRVHNPLFPGDERGLLGMAFHPLFYETGYFYLNYVSVDQHTIVSRFCVKPLSSLRQSEVVLFNIVQPYSNHNGGQIEFGPDGYLYVGVGDGGSAGDPEKNGQNKNSLFGTILRIDVDSGSPYGIPKNNPFYKTKNTKREIWLYGLRNPWRFSFDAEAGEIYIGDVGQNSWEEIHVVSLMDGGLNLGWNIMEGSHCFFPEHGCDTAGLVLPVFEYPNDANYMKTLAGFSQTGWRVQGCSITGGYVYRGELIPEFKGHYLFADYCTGKFWSFVYRNPETTLFTDRTEELRKETGKKQFYVSSFGKGGLGEIYFLDYEGSVYKIISSGED</sequence>
<dbReference type="PANTHER" id="PTHR19328">
    <property type="entry name" value="HEDGEHOG-INTERACTING PROTEIN"/>
    <property type="match status" value="1"/>
</dbReference>
<gene>
    <name evidence="2" type="ORF">METZ01_LOCUS122186</name>
</gene>
<evidence type="ECO:0000259" key="1">
    <source>
        <dbReference type="Pfam" id="PF07995"/>
    </source>
</evidence>
<dbReference type="EMBL" id="UINC01016699">
    <property type="protein sequence ID" value="SVA69332.1"/>
    <property type="molecule type" value="Genomic_DNA"/>
</dbReference>
<protein>
    <recommendedName>
        <fullName evidence="1">Glucose/Sorbosone dehydrogenase domain-containing protein</fullName>
    </recommendedName>
</protein>
<reference evidence="2" key="1">
    <citation type="submission" date="2018-05" db="EMBL/GenBank/DDBJ databases">
        <authorList>
            <person name="Lanie J.A."/>
            <person name="Ng W.-L."/>
            <person name="Kazmierczak K.M."/>
            <person name="Andrzejewski T.M."/>
            <person name="Davidsen T.M."/>
            <person name="Wayne K.J."/>
            <person name="Tettelin H."/>
            <person name="Glass J.I."/>
            <person name="Rusch D."/>
            <person name="Podicherti R."/>
            <person name="Tsui H.-C.T."/>
            <person name="Winkler M.E."/>
        </authorList>
    </citation>
    <scope>NUCLEOTIDE SEQUENCE</scope>
</reference>
<proteinExistence type="predicted"/>
<dbReference type="SUPFAM" id="SSF50952">
    <property type="entry name" value="Soluble quinoprotein glucose dehydrogenase"/>
    <property type="match status" value="1"/>
</dbReference>
<name>A0A381XXZ1_9ZZZZ</name>
<dbReference type="AlphaFoldDB" id="A0A381XXZ1"/>
<accession>A0A381XXZ1</accession>
<dbReference type="InterPro" id="IPR011042">
    <property type="entry name" value="6-blade_b-propeller_TolB-like"/>
</dbReference>
<dbReference type="InterPro" id="IPR012938">
    <property type="entry name" value="Glc/Sorbosone_DH"/>
</dbReference>
<feature type="domain" description="Glucose/Sorbosone dehydrogenase" evidence="1">
    <location>
        <begin position="44"/>
        <end position="334"/>
    </location>
</feature>